<reference evidence="6 7" key="1">
    <citation type="journal article" date="2014" name="Genome Announc.">
        <title>Draft Genome Sequence of Lysobacter capsici AZ78, a Bacterium Antagonistic to Plant-Pathogenic Oomycetes.</title>
        <authorList>
            <person name="Puopolo G."/>
            <person name="Sonego P."/>
            <person name="Engelen K."/>
            <person name="Pertot I."/>
        </authorList>
    </citation>
    <scope>NUCLEOTIDE SEQUENCE [LARGE SCALE GENOMIC DNA]</scope>
    <source>
        <strain evidence="6 7">AZ78</strain>
    </source>
</reference>
<dbReference type="Gene3D" id="2.60.40.10">
    <property type="entry name" value="Immunoglobulins"/>
    <property type="match status" value="1"/>
</dbReference>
<dbReference type="InterPro" id="IPR029052">
    <property type="entry name" value="Metallo-depent_PP-like"/>
</dbReference>
<dbReference type="Pfam" id="PF00149">
    <property type="entry name" value="Metallophos"/>
    <property type="match status" value="1"/>
</dbReference>
<feature type="domain" description="Calcineurin-like phosphoesterase" evidence="3">
    <location>
        <begin position="146"/>
        <end position="339"/>
    </location>
</feature>
<gene>
    <name evidence="6" type="ORF">AZ78_5039</name>
</gene>
<proteinExistence type="predicted"/>
<accession>A0A108U4F6</accession>
<dbReference type="EMBL" id="JAJA02000002">
    <property type="protein sequence ID" value="KWS02372.1"/>
    <property type="molecule type" value="Genomic_DNA"/>
</dbReference>
<keyword evidence="2" id="KW-0732">Signal</keyword>
<keyword evidence="7" id="KW-1185">Reference proteome</keyword>
<feature type="domain" description="Calcineurin-like phosphoesterase N-terminal" evidence="5">
    <location>
        <begin position="41"/>
        <end position="105"/>
    </location>
</feature>
<evidence type="ECO:0000259" key="5">
    <source>
        <dbReference type="Pfam" id="PF16371"/>
    </source>
</evidence>
<evidence type="ECO:0000259" key="4">
    <source>
        <dbReference type="Pfam" id="PF16370"/>
    </source>
</evidence>
<dbReference type="InterPro" id="IPR032285">
    <property type="entry name" value="Metallophos_N"/>
</dbReference>
<evidence type="ECO:0000256" key="1">
    <source>
        <dbReference type="SAM" id="MobiDB-lite"/>
    </source>
</evidence>
<evidence type="ECO:0000313" key="6">
    <source>
        <dbReference type="EMBL" id="KWS02372.1"/>
    </source>
</evidence>
<dbReference type="OrthoDB" id="9784378at2"/>
<feature type="region of interest" description="Disordered" evidence="1">
    <location>
        <begin position="30"/>
        <end position="55"/>
    </location>
</feature>
<dbReference type="InterPro" id="IPR051918">
    <property type="entry name" value="STPP_CPPED1"/>
</dbReference>
<dbReference type="InterPro" id="IPR004843">
    <property type="entry name" value="Calcineurin-like_PHP"/>
</dbReference>
<protein>
    <recommendedName>
        <fullName evidence="8">Calcineurin phosphoesterase</fullName>
    </recommendedName>
</protein>
<feature type="signal peptide" evidence="2">
    <location>
        <begin position="1"/>
        <end position="20"/>
    </location>
</feature>
<dbReference type="InterPro" id="IPR013783">
    <property type="entry name" value="Ig-like_fold"/>
</dbReference>
<evidence type="ECO:0000259" key="3">
    <source>
        <dbReference type="Pfam" id="PF00149"/>
    </source>
</evidence>
<dbReference type="Gene3D" id="3.60.21.10">
    <property type="match status" value="1"/>
</dbReference>
<dbReference type="AlphaFoldDB" id="A0A108U4F6"/>
<dbReference type="Pfam" id="PF16371">
    <property type="entry name" value="MetallophosN"/>
    <property type="match status" value="1"/>
</dbReference>
<dbReference type="RefSeq" id="WP_036102626.1">
    <property type="nucleotide sequence ID" value="NZ_JAJA02000002.1"/>
</dbReference>
<dbReference type="Proteomes" id="UP000023435">
    <property type="component" value="Unassembled WGS sequence"/>
</dbReference>
<evidence type="ECO:0008006" key="8">
    <source>
        <dbReference type="Google" id="ProtNLM"/>
    </source>
</evidence>
<dbReference type="InterPro" id="IPR032288">
    <property type="entry name" value="Metallophos_C"/>
</dbReference>
<feature type="chain" id="PRO_5007131482" description="Calcineurin phosphoesterase" evidence="2">
    <location>
        <begin position="21"/>
        <end position="549"/>
    </location>
</feature>
<name>A0A108U4F6_9GAMM</name>
<dbReference type="GO" id="GO:0016787">
    <property type="term" value="F:hydrolase activity"/>
    <property type="evidence" value="ECO:0007669"/>
    <property type="project" value="InterPro"/>
</dbReference>
<evidence type="ECO:0000256" key="2">
    <source>
        <dbReference type="SAM" id="SignalP"/>
    </source>
</evidence>
<dbReference type="Pfam" id="PF16370">
    <property type="entry name" value="MetallophosC"/>
    <property type="match status" value="1"/>
</dbReference>
<feature type="domain" description="Calcineurin-like phosphoesterase C-terminal" evidence="4">
    <location>
        <begin position="359"/>
        <end position="532"/>
    </location>
</feature>
<dbReference type="SUPFAM" id="SSF56300">
    <property type="entry name" value="Metallo-dependent phosphatases"/>
    <property type="match status" value="1"/>
</dbReference>
<dbReference type="PANTHER" id="PTHR43143:SF6">
    <property type="entry name" value="BLL3016 PROTEIN"/>
    <property type="match status" value="1"/>
</dbReference>
<dbReference type="SUPFAM" id="SSF117074">
    <property type="entry name" value="Hypothetical protein PA1324"/>
    <property type="match status" value="1"/>
</dbReference>
<comment type="caution">
    <text evidence="6">The sequence shown here is derived from an EMBL/GenBank/DDBJ whole genome shotgun (WGS) entry which is preliminary data.</text>
</comment>
<evidence type="ECO:0000313" key="7">
    <source>
        <dbReference type="Proteomes" id="UP000023435"/>
    </source>
</evidence>
<sequence>MRPFASAALLLTLIAPTVAAQTAAPSCEGRVFEDRNGNGRQDAGEPGLANQRVSDGERIVATDAQGRYRLPMVDKTSQFLIKPAGYATPSRSDSGLPDYWLNLRTADGLSRDTAKLKYGGMPEGSATCRDYPLTIDRKPRGTDLDVLVFADPQTKSAVDVEYYRRDIVDPLRAASRGKHTADLGLSLGDITHDDLSLYPKLNQVTARLGVPWLHAPGNHDLDFDASVDQDSLLSFRHVYGPDTFAWEEPQANFVVLDDVVYQPGSKPDYIGGLRADQFAFLERYLAGADKRRLLVLAMHIPLFDAAPGRETFRHADRDRLFALLREFPRVLVLSGHSHAQRHVYHDAADGWHGATPLHEYNVGAACGAFWSGVKDAQGLPDSTMSDGTPNGYARLSVRANAEYALSWHPAPSAGKTLQSNAVANQYLRLYAPKTLRRGSYPIRGIYANVYMGADDSRVEYRLDDGEWKPMKRVEQSDPALLAENARDDEAERLRGYDRAAIATPTPHLWNAPLPTDAAAGEHAIEVRVFDRWQGEQRLRSSYRLLEAAP</sequence>
<dbReference type="PANTHER" id="PTHR43143">
    <property type="entry name" value="METALLOPHOSPHOESTERASE, CALCINEURIN SUPERFAMILY"/>
    <property type="match status" value="1"/>
</dbReference>
<organism evidence="6 7">
    <name type="scientific">Lysobacter capsici AZ78</name>
    <dbReference type="NCBI Taxonomy" id="1444315"/>
    <lineage>
        <taxon>Bacteria</taxon>
        <taxon>Pseudomonadati</taxon>
        <taxon>Pseudomonadota</taxon>
        <taxon>Gammaproteobacteria</taxon>
        <taxon>Lysobacterales</taxon>
        <taxon>Lysobacteraceae</taxon>
        <taxon>Lysobacter</taxon>
    </lineage>
</organism>